<organism evidence="2 3">
    <name type="scientific">Belnapia rosea</name>
    <dbReference type="NCBI Taxonomy" id="938405"/>
    <lineage>
        <taxon>Bacteria</taxon>
        <taxon>Pseudomonadati</taxon>
        <taxon>Pseudomonadota</taxon>
        <taxon>Alphaproteobacteria</taxon>
        <taxon>Acetobacterales</taxon>
        <taxon>Roseomonadaceae</taxon>
        <taxon>Belnapia</taxon>
    </lineage>
</organism>
<dbReference type="AlphaFoldDB" id="A0A1G6K3N8"/>
<name>A0A1G6K3N8_9PROT</name>
<dbReference type="InterPro" id="IPR006047">
    <property type="entry name" value="GH13_cat_dom"/>
</dbReference>
<dbReference type="GO" id="GO:0047470">
    <property type="term" value="F:(1,4)-alpha-D-glucan 1-alpha-D-glucosylmutase activity"/>
    <property type="evidence" value="ECO:0007669"/>
    <property type="project" value="TreeGrafter"/>
</dbReference>
<dbReference type="STRING" id="938405.SAMN02927895_00567"/>
<proteinExistence type="predicted"/>
<dbReference type="SUPFAM" id="SSF51445">
    <property type="entry name" value="(Trans)glycosidases"/>
    <property type="match status" value="1"/>
</dbReference>
<reference evidence="2 3" key="1">
    <citation type="submission" date="2016-10" db="EMBL/GenBank/DDBJ databases">
        <authorList>
            <person name="de Groot N.N."/>
        </authorList>
    </citation>
    <scope>NUCLEOTIDE SEQUENCE [LARGE SCALE GENOMIC DNA]</scope>
    <source>
        <strain evidence="2 3">CPCC 100156</strain>
    </source>
</reference>
<dbReference type="InterPro" id="IPR017853">
    <property type="entry name" value="GH"/>
</dbReference>
<gene>
    <name evidence="2" type="ORF">SAMN04487779_1001374</name>
</gene>
<dbReference type="Gene3D" id="1.10.10.470">
    <property type="entry name" value="Maltooligosyl trehalose synthase, domain 4"/>
    <property type="match status" value="1"/>
</dbReference>
<dbReference type="EMBL" id="FMZX01000001">
    <property type="protein sequence ID" value="SDC25557.1"/>
    <property type="molecule type" value="Genomic_DNA"/>
</dbReference>
<dbReference type="InterPro" id="IPR013797">
    <property type="entry name" value="Maltooligo_trehalose_synth_4"/>
</dbReference>
<dbReference type="GO" id="GO:0030980">
    <property type="term" value="P:alpha-glucan catabolic process"/>
    <property type="evidence" value="ECO:0007669"/>
    <property type="project" value="TreeGrafter"/>
</dbReference>
<dbReference type="SMART" id="SM00642">
    <property type="entry name" value="Aamy"/>
    <property type="match status" value="1"/>
</dbReference>
<dbReference type="RefSeq" id="WP_090659925.1">
    <property type="nucleotide sequence ID" value="NZ_FMZX01000001.1"/>
</dbReference>
<dbReference type="PANTHER" id="PTHR10357">
    <property type="entry name" value="ALPHA-AMYLASE FAMILY MEMBER"/>
    <property type="match status" value="1"/>
</dbReference>
<feature type="domain" description="Glycosyl hydrolase family 13 catalytic" evidence="1">
    <location>
        <begin position="9"/>
        <end position="500"/>
    </location>
</feature>
<dbReference type="Pfam" id="PF00128">
    <property type="entry name" value="Alpha-amylase"/>
    <property type="match status" value="1"/>
</dbReference>
<evidence type="ECO:0000313" key="3">
    <source>
        <dbReference type="Proteomes" id="UP000198925"/>
    </source>
</evidence>
<evidence type="ECO:0000313" key="2">
    <source>
        <dbReference type="EMBL" id="SDC25557.1"/>
    </source>
</evidence>
<dbReference type="NCBIfam" id="TIGR02401">
    <property type="entry name" value="trehalose_TreY"/>
    <property type="match status" value="1"/>
</dbReference>
<dbReference type="CDD" id="cd11336">
    <property type="entry name" value="AmyAc_MTSase"/>
    <property type="match status" value="1"/>
</dbReference>
<dbReference type="InterPro" id="IPR012767">
    <property type="entry name" value="Trehalose_TreY"/>
</dbReference>
<keyword evidence="3" id="KW-1185">Reference proteome</keyword>
<sequence>MPVPTPLRDISPARIRATARLQFHAGFTLDDAVPLAPYLARLGISHLYASPILKARPGSTHGYDIVDHGQINPELGGEAALGRLSAALKEAGLGLILDIVPNHMGVGGADNAWWLDVLEWGRQSPFATYFDIDWEPPDRSLSNRLLAPFLGDPYGEVLASGNLVLKFEAETGRFYAEYYEHRFPIAPQHYHHILQASEEPGLQALALEFGRIGLHQRDRTLSRREAEACRARLAEAAATEAGSAGIARSLAAFDAKEEAGRQALHRLLERQHYRLAWWRAAADEINWRRFFDITSLAGLRVELPEVFDATHELVLKLYAEGTIDGVRIDHVDGLADPRGYCRKLYRRMQTVRPNQPPLIWVEKILAPFETLRTDWMVDGTTGYDFMDEASGVLHDPAGEGPLTALWSEQTGRAPDFETEVREAKRQILRDNLASELNATAAALKRVASRDLVTRDFTLTALRRALAEVLVHFPIYRLYISSGGRSAEDKRILDWALAGARRTVRATERPLLELLDGWLGGEPPRSLPPSQRRERLSAAVRFQQLSAPATAKSVEDTAFYRYGRLISRNEVGSDPGRFAVTPAGFHATARSRVKHFPRALLATATHDHKRGEDVRARLAVLSEIPAEWSAAIQRWTRLNAPLRKTLDDGAAPGMSAQLMLYQTLVSAWPLDLAPNDEAGLNAFLERVAAWQEKALREAKRRTEWAVPNGEYEAACREFITACMAPDRASHLREEIAGFAERIAPAGAINGLSQLLLRCTAPGVPDLYQGTEFWDLSLVDPDNRRPVDYEARRVALEADAAPQDLLQHWRDGRVKQSILARALALRAARPAVFAQGDYLPLAVEGPQAAHVLAFARIHRGHAVIAVVTRLPAALLGNRSLPLVPAEEWRGTELVLPRPVGEHRWRDALTGAVLGAPGGEAGDRLPLAEILARLPVALLEVG</sequence>
<dbReference type="Gene3D" id="3.20.20.80">
    <property type="entry name" value="Glycosidases"/>
    <property type="match status" value="3"/>
</dbReference>
<accession>A0A1G6K3N8</accession>
<evidence type="ECO:0000259" key="1">
    <source>
        <dbReference type="SMART" id="SM00642"/>
    </source>
</evidence>
<dbReference type="PANTHER" id="PTHR10357:SF216">
    <property type="entry name" value="MALTOOLIGOSYL TREHALOSE SYNTHASE-RELATED"/>
    <property type="match status" value="1"/>
</dbReference>
<dbReference type="GO" id="GO:0005992">
    <property type="term" value="P:trehalose biosynthetic process"/>
    <property type="evidence" value="ECO:0007669"/>
    <property type="project" value="TreeGrafter"/>
</dbReference>
<dbReference type="Gene3D" id="3.30.1590.10">
    <property type="entry name" value="Maltooligosyl trehalose synthase, domain 2"/>
    <property type="match status" value="2"/>
</dbReference>
<dbReference type="Gene3D" id="1.10.150.200">
    <property type="entry name" value="Maltooligosyl trehalose synthase, domain 3"/>
    <property type="match status" value="2"/>
</dbReference>
<protein>
    <submittedName>
        <fullName evidence="2">Maltooligosyl trehalose synthase</fullName>
    </submittedName>
</protein>
<dbReference type="Proteomes" id="UP000198925">
    <property type="component" value="Unassembled WGS sequence"/>
</dbReference>